<evidence type="ECO:0000313" key="1">
    <source>
        <dbReference type="EMBL" id="MFC7461421.1"/>
    </source>
</evidence>
<sequence length="113" mass="13059">MIAPKMLKIFNYAKETGFAKSAAADIAKRFPPELASKPGAHQSASRLSRIIEDVCEQAVEFKNNHKMGWFRKSKLCNTFRWELVERGYKKEFVDFATEALLVYLSRETKRNKV</sequence>
<accession>A0ABW2SD96</accession>
<name>A0ABW2SD96_9BURK</name>
<dbReference type="Proteomes" id="UP001596457">
    <property type="component" value="Unassembled WGS sequence"/>
</dbReference>
<dbReference type="RefSeq" id="WP_382201595.1">
    <property type="nucleotide sequence ID" value="NZ_JBHTBZ010000039.1"/>
</dbReference>
<comment type="caution">
    <text evidence="1">The sequence shown here is derived from an EMBL/GenBank/DDBJ whole genome shotgun (WGS) entry which is preliminary data.</text>
</comment>
<reference evidence="2" key="1">
    <citation type="journal article" date="2019" name="Int. J. Syst. Evol. Microbiol.">
        <title>The Global Catalogue of Microorganisms (GCM) 10K type strain sequencing project: providing services to taxonomists for standard genome sequencing and annotation.</title>
        <authorList>
            <consortium name="The Broad Institute Genomics Platform"/>
            <consortium name="The Broad Institute Genome Sequencing Center for Infectious Disease"/>
            <person name="Wu L."/>
            <person name="Ma J."/>
        </authorList>
    </citation>
    <scope>NUCLEOTIDE SEQUENCE [LARGE SCALE GENOMIC DNA]</scope>
    <source>
        <strain evidence="2">CCUG 53903</strain>
    </source>
</reference>
<organism evidence="1 2">
    <name type="scientific">Hydrogenophaga defluvii</name>
    <dbReference type="NCBI Taxonomy" id="249410"/>
    <lineage>
        <taxon>Bacteria</taxon>
        <taxon>Pseudomonadati</taxon>
        <taxon>Pseudomonadota</taxon>
        <taxon>Betaproteobacteria</taxon>
        <taxon>Burkholderiales</taxon>
        <taxon>Comamonadaceae</taxon>
        <taxon>Hydrogenophaga</taxon>
    </lineage>
</organism>
<proteinExistence type="predicted"/>
<gene>
    <name evidence="1" type="ORF">ACFQU0_13390</name>
</gene>
<protein>
    <submittedName>
        <fullName evidence="1">Uncharacterized protein</fullName>
    </submittedName>
</protein>
<evidence type="ECO:0000313" key="2">
    <source>
        <dbReference type="Proteomes" id="UP001596457"/>
    </source>
</evidence>
<dbReference type="EMBL" id="JBHTBZ010000039">
    <property type="protein sequence ID" value="MFC7461421.1"/>
    <property type="molecule type" value="Genomic_DNA"/>
</dbReference>
<keyword evidence="2" id="KW-1185">Reference proteome</keyword>